<reference evidence="1" key="1">
    <citation type="journal article" date="2010" name="Science">
        <title>The genome of the Western clawed frog Xenopus tropicalis.</title>
        <authorList>
            <person name="Hellsten U."/>
            <person name="Harland R.M."/>
            <person name="Gilchrist M.J."/>
            <person name="Hendrix D."/>
            <person name="Jurka J."/>
            <person name="Kapitonov V."/>
            <person name="Ovcharenko I."/>
            <person name="Putnam N.H."/>
            <person name="Shu S."/>
            <person name="Taher L."/>
            <person name="Blitz I.L."/>
            <person name="Blumberg B."/>
            <person name="Dichmann D.S."/>
            <person name="Dubchak I."/>
            <person name="Amaya E."/>
            <person name="Detter J.C."/>
            <person name="Fletcher R."/>
            <person name="Gerhard D.S."/>
            <person name="Goodstein D."/>
            <person name="Graves T."/>
            <person name="Grigoriev I.V."/>
            <person name="Grimwood J."/>
            <person name="Kawashima T."/>
            <person name="Lindquist E."/>
            <person name="Lucas S.M."/>
            <person name="Mead P.E."/>
            <person name="Mitros T."/>
            <person name="Ogino H."/>
            <person name="Ohta Y."/>
            <person name="Poliakov A.V."/>
            <person name="Pollet N."/>
            <person name="Robert J."/>
            <person name="Salamov A."/>
            <person name="Sater A.K."/>
            <person name="Schmutz J."/>
            <person name="Terry A."/>
            <person name="Vize P.D."/>
            <person name="Warren W.C."/>
            <person name="Wells D."/>
            <person name="Wills A."/>
            <person name="Wilson R.K."/>
            <person name="Zimmerman L.B."/>
            <person name="Zorn A.M."/>
            <person name="Grainger R."/>
            <person name="Grammer T."/>
            <person name="Khokha M.K."/>
            <person name="Richardson P.M."/>
            <person name="Rokhsar D.S."/>
        </authorList>
    </citation>
    <scope>NUCLEOTIDE SEQUENCE [LARGE SCALE GENOMIC DNA]</scope>
    <source>
        <strain evidence="1">Nigerian</strain>
    </source>
</reference>
<organism evidence="1">
    <name type="scientific">Xenopus tropicalis</name>
    <name type="common">Western clawed frog</name>
    <name type="synonym">Silurana tropicalis</name>
    <dbReference type="NCBI Taxonomy" id="8364"/>
    <lineage>
        <taxon>Eukaryota</taxon>
        <taxon>Metazoa</taxon>
        <taxon>Chordata</taxon>
        <taxon>Craniata</taxon>
        <taxon>Vertebrata</taxon>
        <taxon>Euteleostomi</taxon>
        <taxon>Amphibia</taxon>
        <taxon>Batrachia</taxon>
        <taxon>Anura</taxon>
        <taxon>Pipoidea</taxon>
        <taxon>Pipidae</taxon>
        <taxon>Xenopodinae</taxon>
        <taxon>Xenopus</taxon>
        <taxon>Silurana</taxon>
    </lineage>
</organism>
<reference evidence="1" key="2">
    <citation type="submission" date="2020-05" db="UniProtKB">
        <authorList>
            <consortium name="Ensembl"/>
        </authorList>
    </citation>
    <scope>IDENTIFICATION</scope>
</reference>
<dbReference type="InParanoid" id="A0A6I8QM72"/>
<protein>
    <submittedName>
        <fullName evidence="1">Uncharacterized protein</fullName>
    </submittedName>
</protein>
<dbReference type="Ensembl" id="ENSXETT00000070981">
    <property type="protein sequence ID" value="ENSXETP00000069639"/>
    <property type="gene ID" value="ENSXETG00000036698"/>
</dbReference>
<proteinExistence type="predicted"/>
<accession>A0A6I8QM72</accession>
<sequence length="76" mass="8745">MAQSHLTPLAHLILIQKRFKSVGQSNLTLLAPLPIIQKKIFRARPELDKYNAGHFLPRKCWTRVDRDVYSAGYPCL</sequence>
<dbReference type="AlphaFoldDB" id="A0A6I8QM72"/>
<name>A0A6I8QM72_XENTR</name>
<evidence type="ECO:0000313" key="1">
    <source>
        <dbReference type="Ensembl" id="ENSXETP00000069639"/>
    </source>
</evidence>